<organism evidence="4 5">
    <name type="scientific">Parafrankia irregularis</name>
    <dbReference type="NCBI Taxonomy" id="795642"/>
    <lineage>
        <taxon>Bacteria</taxon>
        <taxon>Bacillati</taxon>
        <taxon>Actinomycetota</taxon>
        <taxon>Actinomycetes</taxon>
        <taxon>Frankiales</taxon>
        <taxon>Frankiaceae</taxon>
        <taxon>Parafrankia</taxon>
    </lineage>
</organism>
<sequence>MGTRNRENRERRQAKQQAREARARAQADHTAKAGDTGPTGDPAGHAGWFDQERDHRTMLRETADMMIAEAVNAYVNGLAAAVAAQVRNLAAAPAGSSGHQVVNQALTGWLERTVSAAWRRGWQPADLHRFASREIGSRSARMTIDFVAEMMRGYDAATVDERWDAQLQTLDATVWWGDDELLNAWGTYEGRGRAEVIHDVIELIVLIHGLPTIQMLGPLPGAARRGARGPVGDPRVLDRVRALLAKAESTTFAEEAEALTTKAQQLMARYSIDDALLAARGSSASASTFTSADEPGASRIGIGNPYEEPKAILLNVIAEANRCRSIWVRNLGFMTVIGYPTDLEAVELLYTSLLVQATAAVTRAGGRQDRYGRSRTRAFRKSFLISFATRIGERLATATEQAGADAAAASGDSRLLPALAARNDSVREAAERMFPEVVAKTVNAADVEGGVLGRAAADLASLSVRDEVADASANVADASADTNAGA</sequence>
<feature type="compositionally biased region" description="Basic and acidic residues" evidence="1">
    <location>
        <begin position="1"/>
        <end position="32"/>
    </location>
</feature>
<reference evidence="5" key="1">
    <citation type="submission" date="2015-11" db="EMBL/GenBank/DDBJ databases">
        <authorList>
            <person name="Varghese N."/>
        </authorList>
    </citation>
    <scope>NUCLEOTIDE SEQUENCE [LARGE SCALE GENOMIC DNA]</scope>
    <source>
        <strain evidence="5">DSM 45899</strain>
    </source>
</reference>
<dbReference type="Pfam" id="PF10979">
    <property type="entry name" value="DUF2786"/>
    <property type="match status" value="1"/>
</dbReference>
<name>A0A0S4QHK2_9ACTN</name>
<keyword evidence="5" id="KW-1185">Reference proteome</keyword>
<evidence type="ECO:0000256" key="1">
    <source>
        <dbReference type="SAM" id="MobiDB-lite"/>
    </source>
</evidence>
<dbReference type="InterPro" id="IPR024498">
    <property type="entry name" value="DUF2786"/>
</dbReference>
<accession>A0A0S4QHK2</accession>
<gene>
    <name evidence="4" type="ORF">Ga0074812_102121</name>
</gene>
<dbReference type="Pfam" id="PF23771">
    <property type="entry name" value="DUF7168"/>
    <property type="match status" value="1"/>
</dbReference>
<feature type="region of interest" description="Disordered" evidence="1">
    <location>
        <begin position="1"/>
        <end position="48"/>
    </location>
</feature>
<evidence type="ECO:0000313" key="4">
    <source>
        <dbReference type="EMBL" id="CUU54118.1"/>
    </source>
</evidence>
<evidence type="ECO:0000259" key="3">
    <source>
        <dbReference type="Pfam" id="PF23771"/>
    </source>
</evidence>
<protein>
    <submittedName>
        <fullName evidence="4">Uncharacterized protein</fullName>
    </submittedName>
</protein>
<proteinExistence type="predicted"/>
<feature type="domain" description="DUF2786" evidence="2">
    <location>
        <begin position="235"/>
        <end position="273"/>
    </location>
</feature>
<dbReference type="RefSeq" id="WP_091271391.1">
    <property type="nucleotide sequence ID" value="NZ_FAOZ01000002.1"/>
</dbReference>
<dbReference type="Proteomes" id="UP000198802">
    <property type="component" value="Unassembled WGS sequence"/>
</dbReference>
<feature type="domain" description="DUF7168" evidence="3">
    <location>
        <begin position="310"/>
        <end position="419"/>
    </location>
</feature>
<dbReference type="EMBL" id="FAOZ01000002">
    <property type="protein sequence ID" value="CUU54118.1"/>
    <property type="molecule type" value="Genomic_DNA"/>
</dbReference>
<dbReference type="InterPro" id="IPR055592">
    <property type="entry name" value="DUF7168"/>
</dbReference>
<dbReference type="AlphaFoldDB" id="A0A0S4QHK2"/>
<evidence type="ECO:0000259" key="2">
    <source>
        <dbReference type="Pfam" id="PF10979"/>
    </source>
</evidence>
<evidence type="ECO:0000313" key="5">
    <source>
        <dbReference type="Proteomes" id="UP000198802"/>
    </source>
</evidence>